<organism evidence="2">
    <name type="scientific">Nanobsidianus stetteri</name>
    <dbReference type="NCBI Taxonomy" id="1294122"/>
    <lineage>
        <taxon>Archaea</taxon>
        <taxon>Nanobdellota</taxon>
        <taxon>Candidatus Nanoarchaeia</taxon>
        <taxon>Nanoarchaeales</taxon>
        <taxon>Nanopusillaceae</taxon>
        <taxon>Candidatus Nanobsidianus</taxon>
    </lineage>
</organism>
<reference evidence="1" key="4">
    <citation type="submission" date="2021-11" db="EMBL/GenBank/DDBJ databases">
        <authorList>
            <person name="Munson-Mcgee J."/>
            <person name="Field E."/>
            <person name="Bateson M."/>
            <person name="Rooney C."/>
            <person name="Stepanauskas R."/>
            <person name="Young M."/>
        </authorList>
    </citation>
    <scope>NUCLEOTIDE SEQUENCE</scope>
    <source>
        <strain evidence="1">SCGC AB-777_F03</strain>
    </source>
</reference>
<dbReference type="Proteomes" id="UP000245908">
    <property type="component" value="Unassembled WGS sequence"/>
</dbReference>
<evidence type="ECO:0000313" key="3">
    <source>
        <dbReference type="EMBL" id="PVU71574.1"/>
    </source>
</evidence>
<protein>
    <submittedName>
        <fullName evidence="2">Uncharacterized protein</fullName>
    </submittedName>
</protein>
<reference evidence="2 4" key="1">
    <citation type="journal article" date="2015" name="Appl. Environ. Microbiol.">
        <title>Nanoarchaeota, Their Sulfolobales Host, and Nanoarchaeota Virus Distribution across Yellowstone National Park Hot Springs.</title>
        <authorList>
            <person name="Munson-McGee J.H."/>
            <person name="Field E.K."/>
            <person name="Bateson M."/>
            <person name="Rooney C."/>
            <person name="Stepanauskas R."/>
            <person name="Young M.J."/>
        </authorList>
    </citation>
    <scope>NUCLEOTIDE SEQUENCE [LARGE SCALE GENOMIC DNA]</scope>
    <source>
        <strain evidence="2">SCGC AB-777_F03</strain>
        <strain evidence="3">SCGC AB-777_O03</strain>
    </source>
</reference>
<dbReference type="RefSeq" id="WP_228615278.1">
    <property type="nucleotide sequence ID" value="NZ_QEFP02000006.1"/>
</dbReference>
<comment type="caution">
    <text evidence="2">The sequence shown here is derived from an EMBL/GenBank/DDBJ whole genome shotgun (WGS) entry which is preliminary data.</text>
</comment>
<sequence>MIEVDDEKQAFITIDGQKLYGLQDLLIWLYNADQDKFNYHKNHFPEWIKNSLKEESLYEKIKEAKDKDEYIKIIGNFLKIHEIYVKKKISKEEAEIKFSKLLGL</sequence>
<evidence type="ECO:0000313" key="1">
    <source>
        <dbReference type="EMBL" id="MCC5447050.1"/>
    </source>
</evidence>
<gene>
    <name evidence="1" type="ORF">DDW03_001370</name>
    <name evidence="2" type="ORF">DDW03_01140</name>
    <name evidence="3" type="ORF">DDW05_00520</name>
</gene>
<dbReference type="AlphaFoldDB" id="A0A2T9WLT5"/>
<reference evidence="1" key="2">
    <citation type="submission" date="2017-05" db="EMBL/GenBank/DDBJ databases">
        <authorList>
            <person name="Munson-Mcgee J.H."/>
        </authorList>
    </citation>
    <scope>NUCLEOTIDE SEQUENCE</scope>
    <source>
        <strain evidence="1">SCGC AB-777_F03</strain>
    </source>
</reference>
<dbReference type="EMBL" id="QEFP02000006">
    <property type="protein sequence ID" value="MCC5447050.1"/>
    <property type="molecule type" value="Genomic_DNA"/>
</dbReference>
<reference evidence="2" key="3">
    <citation type="submission" date="2017-05" db="EMBL/GenBank/DDBJ databases">
        <authorList>
            <person name="Song R."/>
            <person name="Chenine A.L."/>
            <person name="Ruprecht R.M."/>
        </authorList>
    </citation>
    <scope>NUCLEOTIDE SEQUENCE</scope>
    <source>
        <strain evidence="2">SCGC AB-777_F03</strain>
        <strain evidence="3">SCGC AB-777_O03</strain>
    </source>
</reference>
<accession>A0A2T9WLT5</accession>
<proteinExistence type="predicted"/>
<evidence type="ECO:0000313" key="4">
    <source>
        <dbReference type="Proteomes" id="UP000245908"/>
    </source>
</evidence>
<dbReference type="Proteomes" id="UP000245509">
    <property type="component" value="Unassembled WGS sequence"/>
</dbReference>
<name>A0A2T9WLT5_NANST</name>
<evidence type="ECO:0000313" key="2">
    <source>
        <dbReference type="EMBL" id="PVU68806.1"/>
    </source>
</evidence>
<dbReference type="EMBL" id="QEFH01000003">
    <property type="protein sequence ID" value="PVU71574.1"/>
    <property type="molecule type" value="Genomic_DNA"/>
</dbReference>
<dbReference type="EMBL" id="QEFP01000003">
    <property type="protein sequence ID" value="PVU68806.1"/>
    <property type="molecule type" value="Genomic_DNA"/>
</dbReference>